<proteinExistence type="predicted"/>
<dbReference type="EMBL" id="FNSV01000005">
    <property type="protein sequence ID" value="SED60383.1"/>
    <property type="molecule type" value="Genomic_DNA"/>
</dbReference>
<sequence length="134" mass="14838">MTAATTSTLARPITDLRTRVPGMARAAIDRYIEGTARYAETGIPEYLHRESVHTIHTLLTVCLRSALEDSLDIPGSLREVIERGTERVAEGLPLREYMRCWQIGFDVLAEELHTTIGAGHPGSPPCPYPHPPHL</sequence>
<dbReference type="Proteomes" id="UP000183561">
    <property type="component" value="Unassembled WGS sequence"/>
</dbReference>
<protein>
    <submittedName>
        <fullName evidence="1">Uncharacterized protein</fullName>
    </submittedName>
</protein>
<accession>A0A1H5C0N5</accession>
<evidence type="ECO:0000313" key="2">
    <source>
        <dbReference type="Proteomes" id="UP000183561"/>
    </source>
</evidence>
<gene>
    <name evidence="1" type="ORF">SAMN04490239_8954</name>
</gene>
<dbReference type="AlphaFoldDB" id="A0A1H5C0N5"/>
<dbReference type="RefSeq" id="WP_072943209.1">
    <property type="nucleotide sequence ID" value="NZ_CP070609.1"/>
</dbReference>
<reference evidence="2" key="1">
    <citation type="submission" date="2016-10" db="EMBL/GenBank/DDBJ databases">
        <authorList>
            <person name="Varghese N."/>
            <person name="Submissions S."/>
        </authorList>
    </citation>
    <scope>NUCLEOTIDE SEQUENCE [LARGE SCALE GENOMIC DNA]</scope>
    <source>
        <strain evidence="2">DSM 44498</strain>
    </source>
</reference>
<organism evidence="1 2">
    <name type="scientific">Rhodococcus koreensis</name>
    <dbReference type="NCBI Taxonomy" id="99653"/>
    <lineage>
        <taxon>Bacteria</taxon>
        <taxon>Bacillati</taxon>
        <taxon>Actinomycetota</taxon>
        <taxon>Actinomycetes</taxon>
        <taxon>Mycobacteriales</taxon>
        <taxon>Nocardiaceae</taxon>
        <taxon>Rhodococcus</taxon>
    </lineage>
</organism>
<evidence type="ECO:0000313" key="1">
    <source>
        <dbReference type="EMBL" id="SED60383.1"/>
    </source>
</evidence>
<name>A0A1H5C0N5_9NOCA</name>
<keyword evidence="2" id="KW-1185">Reference proteome</keyword>